<organism evidence="2 3">
    <name type="scientific">Gulosibacter faecalis</name>
    <dbReference type="NCBI Taxonomy" id="272240"/>
    <lineage>
        <taxon>Bacteria</taxon>
        <taxon>Bacillati</taxon>
        <taxon>Actinomycetota</taxon>
        <taxon>Actinomycetes</taxon>
        <taxon>Micrococcales</taxon>
        <taxon>Microbacteriaceae</taxon>
        <taxon>Gulosibacter</taxon>
    </lineage>
</organism>
<dbReference type="EMBL" id="JBHUNE010000006">
    <property type="protein sequence ID" value="MFD2758324.1"/>
    <property type="molecule type" value="Genomic_DNA"/>
</dbReference>
<keyword evidence="3" id="KW-1185">Reference proteome</keyword>
<dbReference type="Gene3D" id="3.40.50.720">
    <property type="entry name" value="NAD(P)-binding Rossmann-like Domain"/>
    <property type="match status" value="1"/>
</dbReference>
<sequence length="284" mass="29480">MTIAIIGATGKYGGHVIDALLERGVTPSDILALGRDGGRLEALASRGLRTAPLDLDDAAGTAETLRGADKLLLVSIGAPGAALAPRTAAIDAATAAGVPHIVYTSALGAPTTTFALAAEHKATEDVITASGMSATFLRNGWWTENLQQDFETARARGVIANSIGDGRLATATRRDTAEAAAVVLTTPGHEGHAYELSGDTAWNYAEFAQTAQDVLGTPVRYEPLTPEQERDMLLGAGLDEATVGFLGVLHQGMREGSQAMTTGELSRLIGRPTTSMADTLSAWN</sequence>
<accession>A0ABW5UY06</accession>
<evidence type="ECO:0000313" key="2">
    <source>
        <dbReference type="EMBL" id="MFD2758324.1"/>
    </source>
</evidence>
<dbReference type="InterPro" id="IPR016040">
    <property type="entry name" value="NAD(P)-bd_dom"/>
</dbReference>
<dbReference type="SUPFAM" id="SSF51735">
    <property type="entry name" value="NAD(P)-binding Rossmann-fold domains"/>
    <property type="match status" value="1"/>
</dbReference>
<dbReference type="RefSeq" id="WP_019619462.1">
    <property type="nucleotide sequence ID" value="NZ_JBHUNE010000006.1"/>
</dbReference>
<comment type="caution">
    <text evidence="2">The sequence shown here is derived from an EMBL/GenBank/DDBJ whole genome shotgun (WGS) entry which is preliminary data.</text>
</comment>
<dbReference type="InterPro" id="IPR052718">
    <property type="entry name" value="NmrA-type_oxidoreductase"/>
</dbReference>
<dbReference type="PANTHER" id="PTHR47129:SF1">
    <property type="entry name" value="NMRA-LIKE DOMAIN-CONTAINING PROTEIN"/>
    <property type="match status" value="1"/>
</dbReference>
<dbReference type="Proteomes" id="UP001597492">
    <property type="component" value="Unassembled WGS sequence"/>
</dbReference>
<evidence type="ECO:0000259" key="1">
    <source>
        <dbReference type="Pfam" id="PF13460"/>
    </source>
</evidence>
<name>A0ABW5UY06_9MICO</name>
<dbReference type="Gene3D" id="3.90.25.10">
    <property type="entry name" value="UDP-galactose 4-epimerase, domain 1"/>
    <property type="match status" value="1"/>
</dbReference>
<reference evidence="3" key="1">
    <citation type="journal article" date="2019" name="Int. J. Syst. Evol. Microbiol.">
        <title>The Global Catalogue of Microorganisms (GCM) 10K type strain sequencing project: providing services to taxonomists for standard genome sequencing and annotation.</title>
        <authorList>
            <consortium name="The Broad Institute Genomics Platform"/>
            <consortium name="The Broad Institute Genome Sequencing Center for Infectious Disease"/>
            <person name="Wu L."/>
            <person name="Ma J."/>
        </authorList>
    </citation>
    <scope>NUCLEOTIDE SEQUENCE [LARGE SCALE GENOMIC DNA]</scope>
    <source>
        <strain evidence="3">TISTR 1514</strain>
    </source>
</reference>
<dbReference type="PANTHER" id="PTHR47129">
    <property type="entry name" value="QUINONE OXIDOREDUCTASE 2"/>
    <property type="match status" value="1"/>
</dbReference>
<proteinExistence type="predicted"/>
<feature type="domain" description="NAD(P)-binding" evidence="1">
    <location>
        <begin position="7"/>
        <end position="187"/>
    </location>
</feature>
<gene>
    <name evidence="2" type="ORF">ACFSW7_08030</name>
</gene>
<dbReference type="InterPro" id="IPR036291">
    <property type="entry name" value="NAD(P)-bd_dom_sf"/>
</dbReference>
<evidence type="ECO:0000313" key="3">
    <source>
        <dbReference type="Proteomes" id="UP001597492"/>
    </source>
</evidence>
<dbReference type="Pfam" id="PF13460">
    <property type="entry name" value="NAD_binding_10"/>
    <property type="match status" value="1"/>
</dbReference>
<protein>
    <submittedName>
        <fullName evidence="2">NAD(P)H-binding protein</fullName>
    </submittedName>
</protein>